<gene>
    <name evidence="1" type="ORF">PSYPI_28984</name>
</gene>
<comment type="caution">
    <text evidence="1">The sequence shown here is derived from an EMBL/GenBank/DDBJ whole genome shotgun (WGS) entry which is preliminary data.</text>
</comment>
<dbReference type="Proteomes" id="UP000004986">
    <property type="component" value="Unassembled WGS sequence"/>
</dbReference>
<organism evidence="1 2">
    <name type="scientific">Pseudomonas syringae pv. pisi str. 1704B</name>
    <dbReference type="NCBI Taxonomy" id="629263"/>
    <lineage>
        <taxon>Bacteria</taxon>
        <taxon>Pseudomonadati</taxon>
        <taxon>Pseudomonadota</taxon>
        <taxon>Gammaproteobacteria</taxon>
        <taxon>Pseudomonadales</taxon>
        <taxon>Pseudomonadaceae</taxon>
        <taxon>Pseudomonas</taxon>
        <taxon>Pseudomonas syringae</taxon>
    </lineage>
</organism>
<dbReference type="EMBL" id="AEAI01001496">
    <property type="protein sequence ID" value="EGH46127.1"/>
    <property type="molecule type" value="Genomic_DNA"/>
</dbReference>
<evidence type="ECO:0000313" key="2">
    <source>
        <dbReference type="Proteomes" id="UP000004986"/>
    </source>
</evidence>
<name>F3GGC7_PSESJ</name>
<dbReference type="BioCyc" id="PSYR629263:G11X0-5236-MONOMER"/>
<evidence type="ECO:0000313" key="1">
    <source>
        <dbReference type="EMBL" id="EGH46127.1"/>
    </source>
</evidence>
<reference evidence="1 2" key="1">
    <citation type="journal article" date="2011" name="PLoS Pathog.">
        <title>Dynamic evolution of pathogenicity revealed by sequencing and comparative genomics of 19 Pseudomonas syringae isolates.</title>
        <authorList>
            <person name="Baltrus D.A."/>
            <person name="Nishimura M.T."/>
            <person name="Romanchuk A."/>
            <person name="Chang J.H."/>
            <person name="Mukhtar M.S."/>
            <person name="Cherkis K."/>
            <person name="Roach J."/>
            <person name="Grant S.R."/>
            <person name="Jones C.D."/>
            <person name="Dangl J.L."/>
        </authorList>
    </citation>
    <scope>NUCLEOTIDE SEQUENCE [LARGE SCALE GENOMIC DNA]</scope>
    <source>
        <strain evidence="1 2">1704B</strain>
    </source>
</reference>
<dbReference type="HOGENOM" id="CLU_3281777_0_0_6"/>
<accession>F3GGC7</accession>
<proteinExistence type="predicted"/>
<feature type="non-terminal residue" evidence="1">
    <location>
        <position position="1"/>
    </location>
</feature>
<dbReference type="AlphaFoldDB" id="F3GGC7"/>
<protein>
    <submittedName>
        <fullName evidence="1">Uncharacterized protein</fullName>
    </submittedName>
</protein>
<sequence>SDHPATPVPPRHRMQLDEGQFSSALLESMPLYALAEPPGSP</sequence>
<keyword evidence="2" id="KW-1185">Reference proteome</keyword>